<feature type="region of interest" description="Disordered" evidence="2">
    <location>
        <begin position="1013"/>
        <end position="1050"/>
    </location>
</feature>
<feature type="compositionally biased region" description="Acidic residues" evidence="2">
    <location>
        <begin position="126"/>
        <end position="135"/>
    </location>
</feature>
<protein>
    <recommendedName>
        <fullName evidence="5">AKNA domain-containing protein</fullName>
    </recommendedName>
</protein>
<feature type="compositionally biased region" description="Low complexity" evidence="2">
    <location>
        <begin position="78"/>
        <end position="91"/>
    </location>
</feature>
<reference evidence="3" key="3">
    <citation type="submission" date="2025-09" db="UniProtKB">
        <authorList>
            <consortium name="Ensembl"/>
        </authorList>
    </citation>
    <scope>IDENTIFICATION</scope>
</reference>
<feature type="region of interest" description="Disordered" evidence="2">
    <location>
        <begin position="1175"/>
        <end position="1203"/>
    </location>
</feature>
<feature type="region of interest" description="Disordered" evidence="2">
    <location>
        <begin position="291"/>
        <end position="327"/>
    </location>
</feature>
<accession>A0AAQ5Z843</accession>
<feature type="compositionally biased region" description="Polar residues" evidence="2">
    <location>
        <begin position="296"/>
        <end position="309"/>
    </location>
</feature>
<evidence type="ECO:0000256" key="1">
    <source>
        <dbReference type="SAM" id="Coils"/>
    </source>
</evidence>
<evidence type="ECO:0008006" key="5">
    <source>
        <dbReference type="Google" id="ProtNLM"/>
    </source>
</evidence>
<reference evidence="3" key="2">
    <citation type="submission" date="2025-08" db="UniProtKB">
        <authorList>
            <consortium name="Ensembl"/>
        </authorList>
    </citation>
    <scope>IDENTIFICATION</scope>
</reference>
<feature type="compositionally biased region" description="Polar residues" evidence="2">
    <location>
        <begin position="836"/>
        <end position="851"/>
    </location>
</feature>
<feature type="region of interest" description="Disordered" evidence="2">
    <location>
        <begin position="57"/>
        <end position="160"/>
    </location>
</feature>
<feature type="compositionally biased region" description="Acidic residues" evidence="2">
    <location>
        <begin position="316"/>
        <end position="326"/>
    </location>
</feature>
<feature type="compositionally biased region" description="Polar residues" evidence="2">
    <location>
        <begin position="143"/>
        <end position="158"/>
    </location>
</feature>
<feature type="coiled-coil region" evidence="1">
    <location>
        <begin position="564"/>
        <end position="591"/>
    </location>
</feature>
<proteinExistence type="predicted"/>
<feature type="compositionally biased region" description="Basic and acidic residues" evidence="2">
    <location>
        <begin position="685"/>
        <end position="700"/>
    </location>
</feature>
<dbReference type="Proteomes" id="UP001501940">
    <property type="component" value="Chromosome 10"/>
</dbReference>
<organism evidence="3 4">
    <name type="scientific">Amphiprion ocellaris</name>
    <name type="common">Clown anemonefish</name>
    <dbReference type="NCBI Taxonomy" id="80972"/>
    <lineage>
        <taxon>Eukaryota</taxon>
        <taxon>Metazoa</taxon>
        <taxon>Chordata</taxon>
        <taxon>Craniata</taxon>
        <taxon>Vertebrata</taxon>
        <taxon>Euteleostomi</taxon>
        <taxon>Actinopterygii</taxon>
        <taxon>Neopterygii</taxon>
        <taxon>Teleostei</taxon>
        <taxon>Neoteleostei</taxon>
        <taxon>Acanthomorphata</taxon>
        <taxon>Ovalentaria</taxon>
        <taxon>Pomacentridae</taxon>
        <taxon>Amphiprion</taxon>
    </lineage>
</organism>
<gene>
    <name evidence="3" type="primary">TP53BP1</name>
</gene>
<evidence type="ECO:0000256" key="2">
    <source>
        <dbReference type="SAM" id="MobiDB-lite"/>
    </source>
</evidence>
<evidence type="ECO:0000313" key="3">
    <source>
        <dbReference type="Ensembl" id="ENSAOCP00000060496.1"/>
    </source>
</evidence>
<feature type="region of interest" description="Disordered" evidence="2">
    <location>
        <begin position="664"/>
        <end position="700"/>
    </location>
</feature>
<keyword evidence="1" id="KW-0175">Coiled coil</keyword>
<name>A0AAQ5Z843_AMPOC</name>
<keyword evidence="4" id="KW-1185">Reference proteome</keyword>
<feature type="compositionally biased region" description="Low complexity" evidence="2">
    <location>
        <begin position="1041"/>
        <end position="1050"/>
    </location>
</feature>
<reference evidence="3 4" key="1">
    <citation type="submission" date="2022-01" db="EMBL/GenBank/DDBJ databases">
        <title>A chromosome-scale genome assembly of the false clownfish, Amphiprion ocellaris.</title>
        <authorList>
            <person name="Ryu T."/>
        </authorList>
    </citation>
    <scope>NUCLEOTIDE SEQUENCE [LARGE SCALE GENOMIC DNA]</scope>
</reference>
<sequence>MEGDPEESDEDVQGDDKPTVLWEKHFEQSIFVDLSEDESLHFSDLESSLALRLSQTESAASEASIHLSGSAELSPLNETSSEISSVSSQSVRVEKSKTRSSKLHVSVQRPNTMQDQGYEDPGQNTSDEDQEDLPFDGDLRSPYFNQTGSSEENGSSDGRCTVHASPELPGLFELLPEDASCKQENFLEAAKPSVVALPCPGPIDINQVLLQHFSQEELLRPGRLIEAETLPEVSLLESVDDTLFSLAPTCNSAAICSNHTESCHEKSNIASKNTNLKGETQKETDHFTSAAADNDMSGSVSTESNQCSGDVSAEGVEQEEAEEDDEVQRVPLLRTRSFSEMKYGQGQVHYPLPDFSKVAPKVKIPKTPSGPVRSVPQCQSTMHRAQSSPVMLEVISRVLEESVQPSEKPYVFKDDDKQSPPALVHHLQAEYDKLLTKYAEAENLIDQMRLGTNAQPSSELMLDLEHDADHLDADQGELVDGSHLGAPHLSPPENLSKKVETTLNSTVKEATTASSSQPQDDPSDGERMTTELRDIISQFIQKVEEFKFSVSTKTASTEEQQMMLRSMMEAQDQLERNYMSKKDEHRALEMQNYMGLSRNTGAFDPNRLVEGDIFRIGMHLEDIKEMIEKNVCEQISLPNSSSTPTPVTASQHVKSSPLCMPVFSSPPSPHEGPSAGFSTVSDEMDVQREEEGEEKEASEVHINGRLDQSSEFITDDPLMNNSGRNNHQSRVSLDSLEALNIHTAEDKEGDEEKRSSVLSEVIDHRDILANRDGTSSASTQRQQTAGSSVLCCSTLDGVLNLKGECDLGDCVSLAVEVSSSSDALRDSDGRSLSEPPLNTSQRIVSPETDSGFGSSYLNQSASGWFQPNLLSQSGHYQNESLSNSDSEDSCSNLQTTIHSAALPGHQWADTHPSVQTQHCEAAAAVELWVESTTKEPSGCLQGSDQNLPAQLHLSQPLLSSAMDTEDRGSPLYSCSCNNEAILALQSEVSRLKKDLEVGLVQLPHLEQKMDYLTSKYRQDRQERRSKTRIHQRPACNSAGKSSSRGVSNLRSSKVRIEDWISSDMDLSKSKGTGSGNTSCSEIMTQEINSPVGSRRGGRSLCSTTEFQYRLQETTQTDRGTVGNTGFKLENSGNSESNVKQRAQTAIMKSFHSKDRWALLSSPSLQKPLLQVSYSSSSSLPASYKMREPPLQSMSHYRKRSTQSDSALLPSNVYFQRTLSPASVAFKTGSRTSRRSRTKEEDMNKTLDQAIEVARSMKRTTDHMARRLSADLAKAQLHRKLHNMQPLGGRKHQAL</sequence>
<dbReference type="PANTHER" id="PTHR21510:SF16">
    <property type="entry name" value="PROTEIN AKNAD1"/>
    <property type="match status" value="1"/>
</dbReference>
<dbReference type="GeneTree" id="ENSGT00940000154254"/>
<feature type="region of interest" description="Disordered" evidence="2">
    <location>
        <begin position="1117"/>
        <end position="1137"/>
    </location>
</feature>
<evidence type="ECO:0000313" key="4">
    <source>
        <dbReference type="Proteomes" id="UP001501940"/>
    </source>
</evidence>
<dbReference type="PANTHER" id="PTHR21510">
    <property type="entry name" value="AKNA DOMAIN-CONTAINING PROTEIN"/>
    <property type="match status" value="1"/>
</dbReference>
<feature type="region of interest" description="Disordered" evidence="2">
    <location>
        <begin position="506"/>
        <end position="528"/>
    </location>
</feature>
<dbReference type="Ensembl" id="ENSAOCT00000081604.1">
    <property type="protein sequence ID" value="ENSAOCP00000060496.1"/>
    <property type="gene ID" value="ENSAOCG00000025906.1"/>
</dbReference>
<dbReference type="InterPro" id="IPR052655">
    <property type="entry name" value="AKNA_Centrosome-Trans_reg"/>
</dbReference>
<feature type="region of interest" description="Disordered" evidence="2">
    <location>
        <begin position="822"/>
        <end position="851"/>
    </location>
</feature>